<dbReference type="Gene3D" id="2.160.10.10">
    <property type="entry name" value="Hexapeptide repeat proteins"/>
    <property type="match status" value="1"/>
</dbReference>
<dbReference type="SUPFAM" id="SSF51161">
    <property type="entry name" value="Trimeric LpxA-like enzymes"/>
    <property type="match status" value="1"/>
</dbReference>
<name>A0A645INV8_9ZZZZ</name>
<keyword evidence="2" id="KW-0012">Acyltransferase</keyword>
<dbReference type="PANTHER" id="PTHR43584">
    <property type="entry name" value="NUCLEOTIDYL TRANSFERASE"/>
    <property type="match status" value="1"/>
</dbReference>
<gene>
    <name evidence="3" type="ORF">SDC9_200204</name>
</gene>
<dbReference type="InterPro" id="IPR011004">
    <property type="entry name" value="Trimer_LpxA-like_sf"/>
</dbReference>
<accession>A0A645INV8</accession>
<dbReference type="GO" id="GO:0016746">
    <property type="term" value="F:acyltransferase activity"/>
    <property type="evidence" value="ECO:0007669"/>
    <property type="project" value="UniProtKB-KW"/>
</dbReference>
<evidence type="ECO:0000256" key="2">
    <source>
        <dbReference type="ARBA" id="ARBA00023315"/>
    </source>
</evidence>
<dbReference type="GO" id="GO:0016779">
    <property type="term" value="F:nucleotidyltransferase activity"/>
    <property type="evidence" value="ECO:0007669"/>
    <property type="project" value="UniProtKB-ARBA"/>
</dbReference>
<evidence type="ECO:0000256" key="1">
    <source>
        <dbReference type="ARBA" id="ARBA00022679"/>
    </source>
</evidence>
<keyword evidence="1" id="KW-0808">Transferase</keyword>
<protein>
    <recommendedName>
        <fullName evidence="4">Bifunctional protein GlmU</fullName>
    </recommendedName>
</protein>
<reference evidence="3" key="1">
    <citation type="submission" date="2019-08" db="EMBL/GenBank/DDBJ databases">
        <authorList>
            <person name="Kucharzyk K."/>
            <person name="Murdoch R.W."/>
            <person name="Higgins S."/>
            <person name="Loffler F."/>
        </authorList>
    </citation>
    <scope>NUCLEOTIDE SEQUENCE</scope>
</reference>
<dbReference type="EMBL" id="VSSQ01118759">
    <property type="protein sequence ID" value="MPN52542.1"/>
    <property type="molecule type" value="Genomic_DNA"/>
</dbReference>
<dbReference type="InterPro" id="IPR050065">
    <property type="entry name" value="GlmU-like"/>
</dbReference>
<comment type="caution">
    <text evidence="3">The sequence shown here is derived from an EMBL/GenBank/DDBJ whole genome shotgun (WGS) entry which is preliminary data.</text>
</comment>
<organism evidence="3">
    <name type="scientific">bioreactor metagenome</name>
    <dbReference type="NCBI Taxonomy" id="1076179"/>
    <lineage>
        <taxon>unclassified sequences</taxon>
        <taxon>metagenomes</taxon>
        <taxon>ecological metagenomes</taxon>
    </lineage>
</organism>
<sequence length="95" mass="10242">MDHVSVGHLSYVGDSVIASRVNFGAGTICSNLRHDGRTHHSPVDGVLVDTGRRKFGVIVGSNVHTGIHTGCYPGRKLWPNVSTLPGEIVRQDKLQ</sequence>
<evidence type="ECO:0008006" key="4">
    <source>
        <dbReference type="Google" id="ProtNLM"/>
    </source>
</evidence>
<dbReference type="PANTHER" id="PTHR43584:SF8">
    <property type="entry name" value="N-ACETYLMURAMATE ALPHA-1-PHOSPHATE URIDYLYLTRANSFERASE"/>
    <property type="match status" value="1"/>
</dbReference>
<dbReference type="AlphaFoldDB" id="A0A645INV8"/>
<evidence type="ECO:0000313" key="3">
    <source>
        <dbReference type="EMBL" id="MPN52542.1"/>
    </source>
</evidence>
<proteinExistence type="predicted"/>